<dbReference type="InterPro" id="IPR036465">
    <property type="entry name" value="vWFA_dom_sf"/>
</dbReference>
<feature type="domain" description="VWFA" evidence="1">
    <location>
        <begin position="149"/>
        <end position="353"/>
    </location>
</feature>
<dbReference type="PANTHER" id="PTHR24020">
    <property type="entry name" value="COLLAGEN ALPHA"/>
    <property type="match status" value="1"/>
</dbReference>
<dbReference type="Pfam" id="PF00092">
    <property type="entry name" value="VWA"/>
    <property type="match status" value="1"/>
</dbReference>
<accession>A0A8S4N0D6</accession>
<keyword evidence="3" id="KW-1185">Reference proteome</keyword>
<proteinExistence type="predicted"/>
<dbReference type="SUPFAM" id="SSF53300">
    <property type="entry name" value="vWA-like"/>
    <property type="match status" value="1"/>
</dbReference>
<dbReference type="CDD" id="cd01450">
    <property type="entry name" value="vWFA_subfamily_ECM"/>
    <property type="match status" value="1"/>
</dbReference>
<organism evidence="2 3">
    <name type="scientific">Owenia fusiformis</name>
    <name type="common">Polychaete worm</name>
    <dbReference type="NCBI Taxonomy" id="6347"/>
    <lineage>
        <taxon>Eukaryota</taxon>
        <taxon>Metazoa</taxon>
        <taxon>Spiralia</taxon>
        <taxon>Lophotrochozoa</taxon>
        <taxon>Annelida</taxon>
        <taxon>Polychaeta</taxon>
        <taxon>Sedentaria</taxon>
        <taxon>Canalipalpata</taxon>
        <taxon>Sabellida</taxon>
        <taxon>Oweniida</taxon>
        <taxon>Oweniidae</taxon>
        <taxon>Owenia</taxon>
    </lineage>
</organism>
<reference evidence="2" key="1">
    <citation type="submission" date="2022-03" db="EMBL/GenBank/DDBJ databases">
        <authorList>
            <person name="Martin C."/>
        </authorList>
    </citation>
    <scope>NUCLEOTIDE SEQUENCE</scope>
</reference>
<sequence>MPENWTVQNFTIVIRGNCRNTDTLEMGTYIFHALAMLVCALGTDARLTKAFNRLGQFTFSDVLNDMSDRGVECTSGTRYKYAETSCSYLECFDSKYELVRCPDGQGVSDKFENTLTSQTLPCSKPLPYCRLSLAEKGLPISVTEVCGIDLNFVVDMSFSISDVNKMKVRSFILNLVKKLKLGPAFTLLSGSTYGASTHSFLEFSTYNAGSSMIKAIKNMETLPKKGTSTYLALKEAREVHLTTSKGRRKDKKAVVMVMTDGVTNPLDKSPTTIAEAKRLKDPKSYEPGVSAPTVVLLVLPNSKGEKGRGVSRAELEKLRVTREKEFAAIPSEGKENRYNLDSFDQLEEVINPILQSSCKAVE</sequence>
<dbReference type="Gene3D" id="3.40.50.410">
    <property type="entry name" value="von Willebrand factor, type A domain"/>
    <property type="match status" value="1"/>
</dbReference>
<protein>
    <recommendedName>
        <fullName evidence="1">VWFA domain-containing protein</fullName>
    </recommendedName>
</protein>
<evidence type="ECO:0000313" key="3">
    <source>
        <dbReference type="Proteomes" id="UP000749559"/>
    </source>
</evidence>
<gene>
    <name evidence="2" type="ORF">OFUS_LOCUS1591</name>
</gene>
<evidence type="ECO:0000259" key="1">
    <source>
        <dbReference type="PROSITE" id="PS50234"/>
    </source>
</evidence>
<comment type="caution">
    <text evidence="2">The sequence shown here is derived from an EMBL/GenBank/DDBJ whole genome shotgun (WGS) entry which is preliminary data.</text>
</comment>
<evidence type="ECO:0000313" key="2">
    <source>
        <dbReference type="EMBL" id="CAH1774070.1"/>
    </source>
</evidence>
<name>A0A8S4N0D6_OWEFU</name>
<dbReference type="InterPro" id="IPR050525">
    <property type="entry name" value="ECM_Assembly_Org"/>
</dbReference>
<dbReference type="InterPro" id="IPR002035">
    <property type="entry name" value="VWF_A"/>
</dbReference>
<dbReference type="SMART" id="SM00327">
    <property type="entry name" value="VWA"/>
    <property type="match status" value="1"/>
</dbReference>
<dbReference type="EMBL" id="CAIIXF020000001">
    <property type="protein sequence ID" value="CAH1774070.1"/>
    <property type="molecule type" value="Genomic_DNA"/>
</dbReference>
<dbReference type="PROSITE" id="PS50234">
    <property type="entry name" value="VWFA"/>
    <property type="match status" value="1"/>
</dbReference>
<dbReference type="Proteomes" id="UP000749559">
    <property type="component" value="Unassembled WGS sequence"/>
</dbReference>
<dbReference type="AlphaFoldDB" id="A0A8S4N0D6"/>